<dbReference type="SUPFAM" id="SSF53850">
    <property type="entry name" value="Periplasmic binding protein-like II"/>
    <property type="match status" value="1"/>
</dbReference>
<dbReference type="GO" id="GO:1904680">
    <property type="term" value="F:peptide transmembrane transporter activity"/>
    <property type="evidence" value="ECO:0007669"/>
    <property type="project" value="TreeGrafter"/>
</dbReference>
<feature type="domain" description="Solute-binding protein family 5" evidence="4">
    <location>
        <begin position="105"/>
        <end position="446"/>
    </location>
</feature>
<dbReference type="PROSITE" id="PS51257">
    <property type="entry name" value="PROKAR_LIPOPROTEIN"/>
    <property type="match status" value="1"/>
</dbReference>
<dbReference type="Gene3D" id="3.40.190.10">
    <property type="entry name" value="Periplasmic binding protein-like II"/>
    <property type="match status" value="1"/>
</dbReference>
<organism evidence="5 6">
    <name type="scientific">Pueribacillus theae</name>
    <dbReference type="NCBI Taxonomy" id="2171751"/>
    <lineage>
        <taxon>Bacteria</taxon>
        <taxon>Bacillati</taxon>
        <taxon>Bacillota</taxon>
        <taxon>Bacilli</taxon>
        <taxon>Bacillales</taxon>
        <taxon>Bacillaceae</taxon>
        <taxon>Pueribacillus</taxon>
    </lineage>
</organism>
<dbReference type="InterPro" id="IPR030678">
    <property type="entry name" value="Peptide/Ni-bd"/>
</dbReference>
<evidence type="ECO:0000259" key="4">
    <source>
        <dbReference type="Pfam" id="PF00496"/>
    </source>
</evidence>
<feature type="signal peptide" evidence="3">
    <location>
        <begin position="1"/>
        <end position="21"/>
    </location>
</feature>
<feature type="compositionally biased region" description="Polar residues" evidence="2">
    <location>
        <begin position="51"/>
        <end position="61"/>
    </location>
</feature>
<dbReference type="Proteomes" id="UP000245998">
    <property type="component" value="Unassembled WGS sequence"/>
</dbReference>
<dbReference type="Gene3D" id="3.10.105.10">
    <property type="entry name" value="Dipeptide-binding Protein, Domain 3"/>
    <property type="match status" value="1"/>
</dbReference>
<accession>A0A2U1K517</accession>
<dbReference type="InterPro" id="IPR039424">
    <property type="entry name" value="SBP_5"/>
</dbReference>
<dbReference type="AlphaFoldDB" id="A0A2U1K517"/>
<sequence>MKMRLKWMVPLLVLLVTLVSAGCSSGAKEAEVEKESPKQSTQSSEDETKNPKSGGTYTIVTASDPDMLDPHRSSSIYTHGYMGLVYNKLLTYETGPDIDYTDYNIVGDLAEKWEVSDDGKVYTFHLRDANFHNIPPVNGRKLVAEDVVATMERMMTLPGHQASLLAEVESVEAKDEKTVVFTLKQPLTPFLNFIANHFMWILPKEAIDGDFDVTTTAIGTGPFMLEKWEDNIGATFVRNPDFYEEGKPYIEKVEYLVIPDVSAQIAAFRTGKADVISQISPEEIDNLLKTNPDTVINEVMIPTQIQVAMNMDRDPFKDVRVRKAISMAIDRQNAVDQIFGGGEVSSPVNPSLGDWALPKEEREKLQPFDQEKAKQLLAEAGFPDGFDTTIMVTDGYGQQPVRIAQWVAEDLRAIGINADFQVTEYATFYTEKYPKKDYDMVVTYQTFFQEADEWLRTQLRTGSPRNWFGVSDPELDKMLDEQRVMLDENERKAKVHDIQRYLLEEIVNPIPLVTNYVYSPRHPHVKNYHPHASYGNIHMKNVWLDK</sequence>
<proteinExistence type="predicted"/>
<dbReference type="PIRSF" id="PIRSF002741">
    <property type="entry name" value="MppA"/>
    <property type="match status" value="1"/>
</dbReference>
<dbReference type="OrthoDB" id="9796817at2"/>
<feature type="chain" id="PRO_5038917789" evidence="3">
    <location>
        <begin position="22"/>
        <end position="546"/>
    </location>
</feature>
<gene>
    <name evidence="5" type="ORF">DCC39_06530</name>
</gene>
<dbReference type="CDD" id="cd00995">
    <property type="entry name" value="PBP2_NikA_DppA_OppA_like"/>
    <property type="match status" value="1"/>
</dbReference>
<protein>
    <submittedName>
        <fullName evidence="5">ABC transporter substrate-binding protein</fullName>
    </submittedName>
</protein>
<dbReference type="Pfam" id="PF00496">
    <property type="entry name" value="SBP_bac_5"/>
    <property type="match status" value="1"/>
</dbReference>
<keyword evidence="6" id="KW-1185">Reference proteome</keyword>
<comment type="caution">
    <text evidence="5">The sequence shown here is derived from an EMBL/GenBank/DDBJ whole genome shotgun (WGS) entry which is preliminary data.</text>
</comment>
<feature type="region of interest" description="Disordered" evidence="2">
    <location>
        <begin position="27"/>
        <end position="65"/>
    </location>
</feature>
<evidence type="ECO:0000313" key="5">
    <source>
        <dbReference type="EMBL" id="PWA12269.1"/>
    </source>
</evidence>
<reference evidence="5 6" key="1">
    <citation type="submission" date="2018-04" db="EMBL/GenBank/DDBJ databases">
        <title>Camelliibacillus theae gen. nov., sp. nov., isolated from Pu'er tea.</title>
        <authorList>
            <person name="Niu L."/>
        </authorList>
    </citation>
    <scope>NUCLEOTIDE SEQUENCE [LARGE SCALE GENOMIC DNA]</scope>
    <source>
        <strain evidence="5 6">T8</strain>
    </source>
</reference>
<dbReference type="GO" id="GO:0015833">
    <property type="term" value="P:peptide transport"/>
    <property type="evidence" value="ECO:0007669"/>
    <property type="project" value="TreeGrafter"/>
</dbReference>
<dbReference type="EMBL" id="QCZG01000010">
    <property type="protein sequence ID" value="PWA12269.1"/>
    <property type="molecule type" value="Genomic_DNA"/>
</dbReference>
<dbReference type="PANTHER" id="PTHR30290:SF38">
    <property type="entry name" value="D,D-DIPEPTIDE-BINDING PERIPLASMIC PROTEIN DDPA-RELATED"/>
    <property type="match status" value="1"/>
</dbReference>
<keyword evidence="1 3" id="KW-0732">Signal</keyword>
<dbReference type="PANTHER" id="PTHR30290">
    <property type="entry name" value="PERIPLASMIC BINDING COMPONENT OF ABC TRANSPORTER"/>
    <property type="match status" value="1"/>
</dbReference>
<dbReference type="Gene3D" id="3.90.76.10">
    <property type="entry name" value="Dipeptide-binding Protein, Domain 1"/>
    <property type="match status" value="1"/>
</dbReference>
<dbReference type="InterPro" id="IPR000914">
    <property type="entry name" value="SBP_5_dom"/>
</dbReference>
<evidence type="ECO:0000256" key="2">
    <source>
        <dbReference type="SAM" id="MobiDB-lite"/>
    </source>
</evidence>
<evidence type="ECO:0000313" key="6">
    <source>
        <dbReference type="Proteomes" id="UP000245998"/>
    </source>
</evidence>
<evidence type="ECO:0000256" key="1">
    <source>
        <dbReference type="ARBA" id="ARBA00022729"/>
    </source>
</evidence>
<name>A0A2U1K517_9BACI</name>
<feature type="compositionally biased region" description="Basic and acidic residues" evidence="2">
    <location>
        <begin position="28"/>
        <end position="37"/>
    </location>
</feature>
<dbReference type="GO" id="GO:0043190">
    <property type="term" value="C:ATP-binding cassette (ABC) transporter complex"/>
    <property type="evidence" value="ECO:0007669"/>
    <property type="project" value="InterPro"/>
</dbReference>
<dbReference type="GO" id="GO:0042597">
    <property type="term" value="C:periplasmic space"/>
    <property type="evidence" value="ECO:0007669"/>
    <property type="project" value="UniProtKB-ARBA"/>
</dbReference>
<evidence type="ECO:0000256" key="3">
    <source>
        <dbReference type="SAM" id="SignalP"/>
    </source>
</evidence>